<dbReference type="OrthoDB" id="529546at2759"/>
<feature type="compositionally biased region" description="Basic and acidic residues" evidence="1">
    <location>
        <begin position="609"/>
        <end position="618"/>
    </location>
</feature>
<evidence type="ECO:0000256" key="1">
    <source>
        <dbReference type="SAM" id="MobiDB-lite"/>
    </source>
</evidence>
<feature type="compositionally biased region" description="Low complexity" evidence="1">
    <location>
        <begin position="716"/>
        <end position="725"/>
    </location>
</feature>
<keyword evidence="4" id="KW-1185">Reference proteome</keyword>
<evidence type="ECO:0000313" key="3">
    <source>
        <dbReference type="EMBL" id="KAG2485371.1"/>
    </source>
</evidence>
<dbReference type="AlphaFoldDB" id="A0A835XK79"/>
<feature type="chain" id="PRO_5032302064" evidence="2">
    <location>
        <begin position="21"/>
        <end position="756"/>
    </location>
</feature>
<protein>
    <submittedName>
        <fullName evidence="3">Uncharacterized protein</fullName>
    </submittedName>
</protein>
<dbReference type="PANTHER" id="PTHR12460">
    <property type="entry name" value="CYCLIN-DEPENDENT KINASE INHIBITOR-RELATED PROTEIN"/>
    <property type="match status" value="1"/>
</dbReference>
<dbReference type="EMBL" id="JAEHOE010000130">
    <property type="protein sequence ID" value="KAG2485371.1"/>
    <property type="molecule type" value="Genomic_DNA"/>
</dbReference>
<proteinExistence type="predicted"/>
<feature type="compositionally biased region" description="Gly residues" evidence="1">
    <location>
        <begin position="627"/>
        <end position="652"/>
    </location>
</feature>
<gene>
    <name evidence="3" type="ORF">HYH03_015862</name>
</gene>
<dbReference type="PANTHER" id="PTHR12460:SF38">
    <property type="entry name" value="KINETOPLAST-ASSOCIATED PROTEIN-LIKE PROTEIN"/>
    <property type="match status" value="1"/>
</dbReference>
<evidence type="ECO:0000256" key="2">
    <source>
        <dbReference type="SAM" id="SignalP"/>
    </source>
</evidence>
<accession>A0A835XK79</accession>
<reference evidence="3" key="1">
    <citation type="journal article" date="2020" name="bioRxiv">
        <title>Comparative genomics of Chlamydomonas.</title>
        <authorList>
            <person name="Craig R.J."/>
            <person name="Hasan A.R."/>
            <person name="Ness R.W."/>
            <person name="Keightley P.D."/>
        </authorList>
    </citation>
    <scope>NUCLEOTIDE SEQUENCE</scope>
    <source>
        <strain evidence="3">CCAP 11/70</strain>
    </source>
</reference>
<feature type="region of interest" description="Disordered" evidence="1">
    <location>
        <begin position="563"/>
        <end position="743"/>
    </location>
</feature>
<comment type="caution">
    <text evidence="3">The sequence shown here is derived from an EMBL/GenBank/DDBJ whole genome shotgun (WGS) entry which is preliminary data.</text>
</comment>
<name>A0A835XK79_9CHLO</name>
<sequence>MKTGLLLAIAVLLAARGTHSVVDFKVGALNDALIVRLLERSDTQRYVRKPGGSAEIGTNPSPSNATALLGEAGAATSSAAQAATAPPRQRMALVSRAQARRLLENVLAMATADPGMLAFPPRGGRVLKALTSIAENAAAIANEPHGGAVTEHIEELRELLGRLPVTGGWPAVRRVIVAALALRRLRHEPLSAAAEVAAAQMLLRLFGMHVAAAKRKRVVEFTHVSKSGGTSFCQLGEVNGCMTESFNASRNCLIPTFDDRPRYIDAGYHRKQRPLDVKTPCDHPLKAMGRRHKEIGCKRRRGVLIRRGYSIYATEYTAVGGRSNETQAHHCNNMLTVLQLRHPYERIASHIAHTWHRYGAHCNTSRDTVYFASGTNATHWAHLMPAAMDCYLIRSLLGERVYNLHSGGVTRDHADLARRIMLQQYDVLLVLEDSDMSHLAYRYGLGWRQVSMHSNAARWPTSAGMPADMGPLYTLNELDMDLYKFGVVLAAIDAVVHDVARALTKDDSANATAGAATGPGAAAVGAATGFAAGDAAAAAPARAGVQAVGEQAAAEAAAVASGDGGAAAASEEAAEWADEEGVEAGDGEEEDGEDEEEEEEDLDAPVVEESGRDERGDSGADDYGDVSSGGGGGGGGGEAGGGGAGGAAGGAGGRRRASQHHRRRRGRALLAEASSGGGLWGPGRTDGAREEGSGGGVAEGLRRLRQAAGELSAQLQGQGEAGVDGQAEEGQGDGEQARAKQWRVRSRLPGCGYVGA</sequence>
<feature type="compositionally biased region" description="Acidic residues" evidence="1">
    <location>
        <begin position="572"/>
        <end position="603"/>
    </location>
</feature>
<dbReference type="Proteomes" id="UP000612055">
    <property type="component" value="Unassembled WGS sequence"/>
</dbReference>
<feature type="signal peptide" evidence="2">
    <location>
        <begin position="1"/>
        <end position="20"/>
    </location>
</feature>
<organism evidence="3 4">
    <name type="scientific">Edaphochlamys debaryana</name>
    <dbReference type="NCBI Taxonomy" id="47281"/>
    <lineage>
        <taxon>Eukaryota</taxon>
        <taxon>Viridiplantae</taxon>
        <taxon>Chlorophyta</taxon>
        <taxon>core chlorophytes</taxon>
        <taxon>Chlorophyceae</taxon>
        <taxon>CS clade</taxon>
        <taxon>Chlamydomonadales</taxon>
        <taxon>Chlamydomonadales incertae sedis</taxon>
        <taxon>Edaphochlamys</taxon>
    </lineage>
</organism>
<evidence type="ECO:0000313" key="4">
    <source>
        <dbReference type="Proteomes" id="UP000612055"/>
    </source>
</evidence>
<keyword evidence="2" id="KW-0732">Signal</keyword>
<feature type="compositionally biased region" description="Basic residues" evidence="1">
    <location>
        <begin position="653"/>
        <end position="667"/>
    </location>
</feature>